<proteinExistence type="predicted"/>
<keyword evidence="3" id="KW-1185">Reference proteome</keyword>
<dbReference type="InterPro" id="IPR022753">
    <property type="entry name" value="T4SS_pilus_biogen_PilP"/>
</dbReference>
<reference evidence="2 3" key="1">
    <citation type="submission" date="2024-10" db="EMBL/GenBank/DDBJ databases">
        <title>The Natural Products Discovery Center: Release of the First 8490 Sequenced Strains for Exploring Actinobacteria Biosynthetic Diversity.</title>
        <authorList>
            <person name="Kalkreuter E."/>
            <person name="Kautsar S.A."/>
            <person name="Yang D."/>
            <person name="Bader C.D."/>
            <person name="Teijaro C.N."/>
            <person name="Fluegel L."/>
            <person name="Davis C.M."/>
            <person name="Simpson J.R."/>
            <person name="Lauterbach L."/>
            <person name="Steele A.D."/>
            <person name="Gui C."/>
            <person name="Meng S."/>
            <person name="Li G."/>
            <person name="Viehrig K."/>
            <person name="Ye F."/>
            <person name="Su P."/>
            <person name="Kiefer A.F."/>
            <person name="Nichols A."/>
            <person name="Cepeda A.J."/>
            <person name="Yan W."/>
            <person name="Fan B."/>
            <person name="Jiang Y."/>
            <person name="Adhikari A."/>
            <person name="Zheng C.-J."/>
            <person name="Schuster L."/>
            <person name="Cowan T.M."/>
            <person name="Smanski M.J."/>
            <person name="Chevrette M.G."/>
            <person name="De Carvalho L.P.S."/>
            <person name="Shen B."/>
        </authorList>
    </citation>
    <scope>NUCLEOTIDE SEQUENCE [LARGE SCALE GENOMIC DNA]</scope>
    <source>
        <strain evidence="2 3">NPDC087045</strain>
    </source>
</reference>
<protein>
    <submittedName>
        <fullName evidence="2">Type IV pilus biogenesis protein PilP</fullName>
    </submittedName>
</protein>
<evidence type="ECO:0000313" key="3">
    <source>
        <dbReference type="Proteomes" id="UP001617427"/>
    </source>
</evidence>
<accession>A0ABW8ET85</accession>
<feature type="chain" id="PRO_5045695456" evidence="1">
    <location>
        <begin position="28"/>
        <end position="168"/>
    </location>
</feature>
<gene>
    <name evidence="2" type="primary">pilP</name>
    <name evidence="2" type="ORF">ACIPEN_02445</name>
</gene>
<evidence type="ECO:0000256" key="1">
    <source>
        <dbReference type="SAM" id="SignalP"/>
    </source>
</evidence>
<sequence length="168" mass="17687">MRNKTIALKTAIAALAVASGTAFPVHAESTSESLTRIEAETMVLKAREKQLEVQASIVTKQNEIAARQSVTAALNQPEVVGDPVVRAIEGIGSRMYATLQLSDGSLVDVQQGDTLPGGMKIVAVHPREVLASNKGRQFRLGTYAPVLTGFNPNFPGPGVTPAARGVAR</sequence>
<dbReference type="RefSeq" id="WP_402698177.1">
    <property type="nucleotide sequence ID" value="NZ_JBIUZV010000001.1"/>
</dbReference>
<keyword evidence="1" id="KW-0732">Signal</keyword>
<evidence type="ECO:0000313" key="2">
    <source>
        <dbReference type="EMBL" id="MFJ3044667.1"/>
    </source>
</evidence>
<dbReference type="EMBL" id="JBIUZV010000001">
    <property type="protein sequence ID" value="MFJ3044667.1"/>
    <property type="molecule type" value="Genomic_DNA"/>
</dbReference>
<organism evidence="2 3">
    <name type="scientific">Herbaspirillum chlorophenolicum</name>
    <dbReference type="NCBI Taxonomy" id="211589"/>
    <lineage>
        <taxon>Bacteria</taxon>
        <taxon>Pseudomonadati</taxon>
        <taxon>Pseudomonadota</taxon>
        <taxon>Betaproteobacteria</taxon>
        <taxon>Burkholderiales</taxon>
        <taxon>Oxalobacteraceae</taxon>
        <taxon>Herbaspirillum</taxon>
    </lineage>
</organism>
<feature type="signal peptide" evidence="1">
    <location>
        <begin position="1"/>
        <end position="27"/>
    </location>
</feature>
<name>A0ABW8ET85_9BURK</name>
<dbReference type="Proteomes" id="UP001617427">
    <property type="component" value="Unassembled WGS sequence"/>
</dbReference>
<dbReference type="NCBIfam" id="TIGR03021">
    <property type="entry name" value="pilP_fam"/>
    <property type="match status" value="1"/>
</dbReference>
<comment type="caution">
    <text evidence="2">The sequence shown here is derived from an EMBL/GenBank/DDBJ whole genome shotgun (WGS) entry which is preliminary data.</text>
</comment>